<protein>
    <recommendedName>
        <fullName evidence="3">Aminoglycoside phosphotransferase domain-containing protein</fullName>
    </recommendedName>
</protein>
<dbReference type="STRING" id="308745.A0A0F8WL92"/>
<evidence type="ECO:0000313" key="2">
    <source>
        <dbReference type="Proteomes" id="UP000034291"/>
    </source>
</evidence>
<evidence type="ECO:0000313" key="1">
    <source>
        <dbReference type="EMBL" id="KKK18500.1"/>
    </source>
</evidence>
<keyword evidence="2" id="KW-1185">Reference proteome</keyword>
<gene>
    <name evidence="1" type="ORF">ARAM_007010</name>
</gene>
<dbReference type="EMBL" id="JZBS01002489">
    <property type="protein sequence ID" value="KKK18500.1"/>
    <property type="molecule type" value="Genomic_DNA"/>
</dbReference>
<reference evidence="1 2" key="1">
    <citation type="submission" date="2015-02" db="EMBL/GenBank/DDBJ databases">
        <title>Draft Genome Sequences of Two Closely-Related Aflatoxigenic Aspergillus Species Obtained from the Cote d'Ivoire.</title>
        <authorList>
            <person name="Moore G.G."/>
            <person name="Beltz S.B."/>
            <person name="Mack B.M."/>
        </authorList>
    </citation>
    <scope>NUCLEOTIDE SEQUENCE [LARGE SCALE GENOMIC DNA]</scope>
    <source>
        <strain evidence="1 2">SRRC1468</strain>
    </source>
</reference>
<dbReference type="AlphaFoldDB" id="A0A0F8WL92"/>
<name>A0A0F8WL92_9EURO</name>
<proteinExistence type="predicted"/>
<accession>A0A0F8WL92</accession>
<dbReference type="OrthoDB" id="3645574at2759"/>
<comment type="caution">
    <text evidence="1">The sequence shown here is derived from an EMBL/GenBank/DDBJ whole genome shotgun (WGS) entry which is preliminary data.</text>
</comment>
<evidence type="ECO:0008006" key="3">
    <source>
        <dbReference type="Google" id="ProtNLM"/>
    </source>
</evidence>
<organism evidence="1 2">
    <name type="scientific">Aspergillus rambellii</name>
    <dbReference type="NCBI Taxonomy" id="308745"/>
    <lineage>
        <taxon>Eukaryota</taxon>
        <taxon>Fungi</taxon>
        <taxon>Dikarya</taxon>
        <taxon>Ascomycota</taxon>
        <taxon>Pezizomycotina</taxon>
        <taxon>Eurotiomycetes</taxon>
        <taxon>Eurotiomycetidae</taxon>
        <taxon>Eurotiales</taxon>
        <taxon>Aspergillaceae</taxon>
        <taxon>Aspergillus</taxon>
        <taxon>Aspergillus subgen. Nidulantes</taxon>
    </lineage>
</organism>
<dbReference type="Proteomes" id="UP000034291">
    <property type="component" value="Unassembled WGS sequence"/>
</dbReference>
<sequence length="221" mass="25856">MTKTRRLLHEEITFSLAKEREVNVLHQLDYHDKQTRFFSLLSSRRAWSAKQNDIKLRENLFRDLSRILLRISRIPLPRIGSFIIDSDGFLCLSNRPLSIEIENLENEKIPTHIPCCYTYSTVDSYVADMLRVHDSRLRHQPNAVNNLQDCAYQMSALAAMRATAVLFFRGDFRRGPFVFTLTDLHQSNIFVDENWHITSHVLWIWNGLALAQLKWLNLLTG</sequence>